<proteinExistence type="predicted"/>
<evidence type="ECO:0000313" key="2">
    <source>
        <dbReference type="Proteomes" id="UP000198577"/>
    </source>
</evidence>
<reference evidence="1 2" key="1">
    <citation type="submission" date="2016-10" db="EMBL/GenBank/DDBJ databases">
        <authorList>
            <person name="de Groot N.N."/>
        </authorList>
    </citation>
    <scope>NUCLEOTIDE SEQUENCE [LARGE SCALE GENOMIC DNA]</scope>
    <source>
        <strain evidence="1 2">DSM 20678</strain>
    </source>
</reference>
<dbReference type="Proteomes" id="UP000198577">
    <property type="component" value="Unassembled WGS sequence"/>
</dbReference>
<protein>
    <submittedName>
        <fullName evidence="1">Uncharacterized protein</fullName>
    </submittedName>
</protein>
<organism evidence="1 2">
    <name type="scientific">Caldicoprobacter faecalis</name>
    <dbReference type="NCBI Taxonomy" id="937334"/>
    <lineage>
        <taxon>Bacteria</taxon>
        <taxon>Bacillati</taxon>
        <taxon>Bacillota</taxon>
        <taxon>Clostridia</taxon>
        <taxon>Caldicoprobacterales</taxon>
        <taxon>Caldicoprobacteraceae</taxon>
        <taxon>Caldicoprobacter</taxon>
    </lineage>
</organism>
<name>A0A1I5WUR2_9FIRM</name>
<gene>
    <name evidence="1" type="ORF">SAMN05444406_11945</name>
</gene>
<dbReference type="AlphaFoldDB" id="A0A1I5WUR2"/>
<dbReference type="EMBL" id="FOXR01000019">
    <property type="protein sequence ID" value="SFQ23502.1"/>
    <property type="molecule type" value="Genomic_DNA"/>
</dbReference>
<dbReference type="STRING" id="937334.SAMN05444406_11945"/>
<evidence type="ECO:0000313" key="1">
    <source>
        <dbReference type="EMBL" id="SFQ23502.1"/>
    </source>
</evidence>
<keyword evidence="2" id="KW-1185">Reference proteome</keyword>
<accession>A0A1I5WUR2</accession>
<sequence>MSKKKVKEEEQIRRELEFQKELAEFKEKLKEENIGKFINEILEENRKIREQNKQLPLRFQQVFMYSFVFKDYVDDTYGLENFSEEEIKQIDKIVEALKKDEENLSEDDW</sequence>
<dbReference type="RefSeq" id="WP_092282480.1">
    <property type="nucleotide sequence ID" value="NZ_FOXR01000019.1"/>
</dbReference>